<dbReference type="PANTHER" id="PTHR47947:SF62">
    <property type="entry name" value="CYTOCHROME P450, FAMILY 81, SUBFAMILY D, POLYPEPTIDE 5"/>
    <property type="match status" value="1"/>
</dbReference>
<dbReference type="InterPro" id="IPR050651">
    <property type="entry name" value="Plant_Cytochrome_P450_Monoox"/>
</dbReference>
<dbReference type="SUPFAM" id="SSF48264">
    <property type="entry name" value="Cytochrome P450"/>
    <property type="match status" value="3"/>
</dbReference>
<evidence type="ECO:0000256" key="1">
    <source>
        <dbReference type="ARBA" id="ARBA00001971"/>
    </source>
</evidence>
<comment type="cofactor">
    <cofactor evidence="1">
        <name>heme</name>
        <dbReference type="ChEBI" id="CHEBI:30413"/>
    </cofactor>
</comment>
<dbReference type="PROSITE" id="PS00086">
    <property type="entry name" value="CYTOCHROME_P450"/>
    <property type="match status" value="3"/>
</dbReference>
<keyword evidence="5 12" id="KW-0812">Transmembrane</keyword>
<dbReference type="Pfam" id="PF00067">
    <property type="entry name" value="p450"/>
    <property type="match status" value="3"/>
</dbReference>
<dbReference type="InterPro" id="IPR002401">
    <property type="entry name" value="Cyt_P450_E_grp-I"/>
</dbReference>
<feature type="transmembrane region" description="Helical" evidence="12">
    <location>
        <begin position="1013"/>
        <end position="1031"/>
    </location>
</feature>
<dbReference type="CDD" id="cd20653">
    <property type="entry name" value="CYP81"/>
    <property type="match status" value="3"/>
</dbReference>
<organism evidence="14 15">
    <name type="scientific">Brassica napus</name>
    <name type="common">Rape</name>
    <dbReference type="NCBI Taxonomy" id="3708"/>
    <lineage>
        <taxon>Eukaryota</taxon>
        <taxon>Viridiplantae</taxon>
        <taxon>Streptophyta</taxon>
        <taxon>Embryophyta</taxon>
        <taxon>Tracheophyta</taxon>
        <taxon>Spermatophyta</taxon>
        <taxon>Magnoliopsida</taxon>
        <taxon>eudicotyledons</taxon>
        <taxon>Gunneridae</taxon>
        <taxon>Pentapetalae</taxon>
        <taxon>rosids</taxon>
        <taxon>malvids</taxon>
        <taxon>Brassicales</taxon>
        <taxon>Brassicaceae</taxon>
        <taxon>Brassiceae</taxon>
        <taxon>Brassica</taxon>
    </lineage>
</organism>
<evidence type="ECO:0000313" key="14">
    <source>
        <dbReference type="EMBL" id="KAH0940513.1"/>
    </source>
</evidence>
<evidence type="ECO:0000256" key="10">
    <source>
        <dbReference type="ARBA" id="ARBA00023033"/>
    </source>
</evidence>
<keyword evidence="4" id="KW-0349">Heme</keyword>
<feature type="signal peptide" evidence="13">
    <location>
        <begin position="1"/>
        <end position="21"/>
    </location>
</feature>
<feature type="chain" id="PRO_5045474990" description="Cytochrome P450" evidence="13">
    <location>
        <begin position="22"/>
        <end position="1511"/>
    </location>
</feature>
<evidence type="ECO:0000256" key="8">
    <source>
        <dbReference type="ARBA" id="ARBA00023002"/>
    </source>
</evidence>
<evidence type="ECO:0000256" key="9">
    <source>
        <dbReference type="ARBA" id="ARBA00023004"/>
    </source>
</evidence>
<keyword evidence="9" id="KW-0408">Iron</keyword>
<name>A0ABQ8EFV3_BRANA</name>
<keyword evidence="6" id="KW-0479">Metal-binding</keyword>
<comment type="caution">
    <text evidence="14">The sequence shown here is derived from an EMBL/GenBank/DDBJ whole genome shotgun (WGS) entry which is preliminary data.</text>
</comment>
<evidence type="ECO:0000256" key="3">
    <source>
        <dbReference type="ARBA" id="ARBA00010617"/>
    </source>
</evidence>
<evidence type="ECO:0000256" key="11">
    <source>
        <dbReference type="ARBA" id="ARBA00023136"/>
    </source>
</evidence>
<comment type="similarity">
    <text evidence="3">Belongs to the cytochrome P450 family.</text>
</comment>
<evidence type="ECO:0000313" key="15">
    <source>
        <dbReference type="Proteomes" id="UP000824890"/>
    </source>
</evidence>
<dbReference type="InterPro" id="IPR001128">
    <property type="entry name" value="Cyt_P450"/>
</dbReference>
<dbReference type="PRINTS" id="PR00385">
    <property type="entry name" value="P450"/>
</dbReference>
<gene>
    <name evidence="14" type="ORF">HID58_000150</name>
</gene>
<dbReference type="EMBL" id="JAGKQM010000001">
    <property type="protein sequence ID" value="KAH0940513.1"/>
    <property type="molecule type" value="Genomic_DNA"/>
</dbReference>
<sequence length="1511" mass="172661">MFYYVILPLALLLIAYKFTSKTKRLNLPPSPPHSLPIIGHHRLIKPPVHRLFHRLAKAHGPIFYLRLGTRRAVVISSSALAKECFTGHNDVVVSNRPRFLTSKYIAYNYTTIATTPYGDHWRNLRKICSLEIVSSKRLANFLHIRKEEIHRMLTRLSRDALINNEVELESLFYDLTFNNIVRMVTGKIYYGEDASDKAEADTFKKLIAYITSTSGARHPGEYLPFLKIFGRSFEKKVKAVGEAMDAILQRLLDECRGNKDGNTMVNHLLSLQQQDPEYYSEVIIKGLMLGIMFAASETSAVTIEWAMASLLNHPELLEKLKLEIDEKIGQGRLIEETDIPNLPYLQNVVSETFRLYPAAPLLVPRLTVEDIKVGGYDVPRETMVMVNAWTIHRDPELWTEPERFNPDRFNGERGEGDKDDVRTLITFGSGRRMCPGAGLANKIVTLALGSLIQCFDWGRVNGEEIDMTEGPEMAMRKVVPLRAMCHLRPVMNKLVTDSKRNKYYKGRRTKMLYLILIPLLVLVAYKFIYSETHRFNLPPGPPSRPIVGHLHLMKPPIHRLLQSFANKYGPIFSLRFGSRRVVVITSSSLVQEAFTGQNDINLSSRPFQLTAKYVAYNYTTVGTAPYGDHWRNLRRICALEILSSNRLTNFLHIRKDEIRIMLMRLSRDTTHSDGGSRFTHVELEPLFSDLTFNNIVRMVTGKRYYGDDVNNKEEAELFKKLVYDIAVYSGANHTADYLPVLKLFGNKFEEEVKALGKSMDEILQRLLDECRRDKDGNTMVTHLLSLQEQEPEYYSDVTIKGLMMAMMLAGTETSAITLEWAMTNLLRHPDVLKKARSEIDEKIGEDRLIDEPDIAVLPYLQDVVSETFRLFPVAPLLVPRTPTEDMKIGGYDIPRDTIVIVNAWAIHRDPELWDDPERFNPDRFKGCGSELCAYKLMPFGNGRRVCPGAGLGRRIVTLALGSLIQCFDWENVKGEEIDMSESTGLGMHKLDPLRAIETHKNTLKTSQRKRTKMFYFILLPLLVLLAYKFLFSKTERFNLPPGPPSRPFVGHLHLMKPPIHRLLQRYSDKYGPIFSLRFGSRRVVVITSPSLAQEAFTGQNDVIISSRPLQLTAKYVAYNHTTVGTAPYGDHWRNLRRICANEILSNNRITNFLHIRKDEIRRMLTRLSRATTHSDGASRFTHVELEPLLSDLTFNNIVRMVTGKTYYGDDVYNKEEAELFKKLVYDIAVYSGANHTADYLPVLKLFGNKFEKEVKALGKSMDDILQRLLDECRRDKDGNTMVNHLLSLQQQEPEYYTDVIIKGLMMAMMLAGTETSAVTLEWAMTNLVKHPEVLEKARAEIDEKIGKDRLIDEPDVAVLPYLQNVVSETFRLFPVAPFLIPRRPTEDMKIGGYDVPRDTTVLVNAWAIQRDPEFWDEPERFNPDRFDNGCGSEYYAYKLMPFGNGRRICPGAGLGRRIVTLALGSLIQCFEWESVKGEEIDMSESAGLGMRKMDPLRAMCRPRPIMSKLLI</sequence>
<proteinExistence type="inferred from homology"/>
<evidence type="ECO:0000256" key="4">
    <source>
        <dbReference type="ARBA" id="ARBA00022617"/>
    </source>
</evidence>
<evidence type="ECO:0000256" key="6">
    <source>
        <dbReference type="ARBA" id="ARBA00022723"/>
    </source>
</evidence>
<evidence type="ECO:0008006" key="16">
    <source>
        <dbReference type="Google" id="ProtNLM"/>
    </source>
</evidence>
<evidence type="ECO:0000256" key="7">
    <source>
        <dbReference type="ARBA" id="ARBA00022989"/>
    </source>
</evidence>
<keyword evidence="7 12" id="KW-1133">Transmembrane helix</keyword>
<keyword evidence="15" id="KW-1185">Reference proteome</keyword>
<accession>A0ABQ8EFV3</accession>
<dbReference type="InterPro" id="IPR017972">
    <property type="entry name" value="Cyt_P450_CS"/>
</dbReference>
<keyword evidence="8" id="KW-0560">Oxidoreductase</keyword>
<protein>
    <recommendedName>
        <fullName evidence="16">Cytochrome P450</fullName>
    </recommendedName>
</protein>
<evidence type="ECO:0000256" key="13">
    <source>
        <dbReference type="SAM" id="SignalP"/>
    </source>
</evidence>
<comment type="subcellular location">
    <subcellularLocation>
        <location evidence="2">Membrane</location>
        <topology evidence="2">Single-pass membrane protein</topology>
    </subcellularLocation>
</comment>
<evidence type="ECO:0000256" key="2">
    <source>
        <dbReference type="ARBA" id="ARBA00004167"/>
    </source>
</evidence>
<dbReference type="InterPro" id="IPR036396">
    <property type="entry name" value="Cyt_P450_sf"/>
</dbReference>
<dbReference type="PANTHER" id="PTHR47947">
    <property type="entry name" value="CYTOCHROME P450 82C3-RELATED"/>
    <property type="match status" value="1"/>
</dbReference>
<keyword evidence="10" id="KW-0503">Monooxygenase</keyword>
<feature type="transmembrane region" description="Helical" evidence="12">
    <location>
        <begin position="511"/>
        <end position="529"/>
    </location>
</feature>
<keyword evidence="11 12" id="KW-0472">Membrane</keyword>
<dbReference type="Gene3D" id="1.10.630.10">
    <property type="entry name" value="Cytochrome P450"/>
    <property type="match status" value="3"/>
</dbReference>
<evidence type="ECO:0000256" key="12">
    <source>
        <dbReference type="SAM" id="Phobius"/>
    </source>
</evidence>
<keyword evidence="13" id="KW-0732">Signal</keyword>
<reference evidence="14 15" key="1">
    <citation type="submission" date="2021-05" db="EMBL/GenBank/DDBJ databases">
        <title>Genome Assembly of Synthetic Allotetraploid Brassica napus Reveals Homoeologous Exchanges between Subgenomes.</title>
        <authorList>
            <person name="Davis J.T."/>
        </authorList>
    </citation>
    <scope>NUCLEOTIDE SEQUENCE [LARGE SCALE GENOMIC DNA]</scope>
    <source>
        <strain evidence="15">cv. Da-Ae</strain>
        <tissue evidence="14">Seedling</tissue>
    </source>
</reference>
<evidence type="ECO:0000256" key="5">
    <source>
        <dbReference type="ARBA" id="ARBA00022692"/>
    </source>
</evidence>
<dbReference type="Proteomes" id="UP000824890">
    <property type="component" value="Unassembled WGS sequence"/>
</dbReference>
<dbReference type="PRINTS" id="PR00463">
    <property type="entry name" value="EP450I"/>
</dbReference>